<dbReference type="InParanoid" id="E4WYT7"/>
<name>E4WYT7_OIKDI</name>
<dbReference type="OrthoDB" id="10431946at2759"/>
<sequence length="110" mass="12538">MEALATTAQAVNKFKSGLNGALTAEQKRGIAEIKKLVAIFKKEKTADDEEITNLESMMHTKRFEFETRKKIVMAASEARTAERNRLKQIWEDKITAEKREQDNYCGTSKV</sequence>
<accession>E4WYT7</accession>
<keyword evidence="2" id="KW-1185">Reference proteome</keyword>
<reference evidence="1" key="1">
    <citation type="journal article" date="2010" name="Science">
        <title>Plasticity of animal genome architecture unmasked by rapid evolution of a pelagic tunicate.</title>
        <authorList>
            <person name="Denoeud F."/>
            <person name="Henriet S."/>
            <person name="Mungpakdee S."/>
            <person name="Aury J.M."/>
            <person name="Da Silva C."/>
            <person name="Brinkmann H."/>
            <person name="Mikhaleva J."/>
            <person name="Olsen L.C."/>
            <person name="Jubin C."/>
            <person name="Canestro C."/>
            <person name="Bouquet J.M."/>
            <person name="Danks G."/>
            <person name="Poulain J."/>
            <person name="Campsteijn C."/>
            <person name="Adamski M."/>
            <person name="Cross I."/>
            <person name="Yadetie F."/>
            <person name="Muffato M."/>
            <person name="Louis A."/>
            <person name="Butcher S."/>
            <person name="Tsagkogeorga G."/>
            <person name="Konrad A."/>
            <person name="Singh S."/>
            <person name="Jensen M.F."/>
            <person name="Cong E.H."/>
            <person name="Eikeseth-Otteraa H."/>
            <person name="Noel B."/>
            <person name="Anthouard V."/>
            <person name="Porcel B.M."/>
            <person name="Kachouri-Lafond R."/>
            <person name="Nishino A."/>
            <person name="Ugolini M."/>
            <person name="Chourrout P."/>
            <person name="Nishida H."/>
            <person name="Aasland R."/>
            <person name="Huzurbazar S."/>
            <person name="Westhof E."/>
            <person name="Delsuc F."/>
            <person name="Lehrach H."/>
            <person name="Reinhardt R."/>
            <person name="Weissenbach J."/>
            <person name="Roy S.W."/>
            <person name="Artiguenave F."/>
            <person name="Postlethwait J.H."/>
            <person name="Manak J.R."/>
            <person name="Thompson E.M."/>
            <person name="Jaillon O."/>
            <person name="Du Pasquier L."/>
            <person name="Boudinot P."/>
            <person name="Liberles D.A."/>
            <person name="Volff J.N."/>
            <person name="Philippe H."/>
            <person name="Lenhard B."/>
            <person name="Roest Crollius H."/>
            <person name="Wincker P."/>
            <person name="Chourrout D."/>
        </authorList>
    </citation>
    <scope>NUCLEOTIDE SEQUENCE [LARGE SCALE GENOMIC DNA]</scope>
</reference>
<dbReference type="EMBL" id="FN653019">
    <property type="protein sequence ID" value="CBY22852.1"/>
    <property type="molecule type" value="Genomic_DNA"/>
</dbReference>
<organism evidence="1">
    <name type="scientific">Oikopleura dioica</name>
    <name type="common">Tunicate</name>
    <dbReference type="NCBI Taxonomy" id="34765"/>
    <lineage>
        <taxon>Eukaryota</taxon>
        <taxon>Metazoa</taxon>
        <taxon>Chordata</taxon>
        <taxon>Tunicata</taxon>
        <taxon>Appendicularia</taxon>
        <taxon>Copelata</taxon>
        <taxon>Oikopleuridae</taxon>
        <taxon>Oikopleura</taxon>
    </lineage>
</organism>
<proteinExistence type="predicted"/>
<evidence type="ECO:0000313" key="2">
    <source>
        <dbReference type="Proteomes" id="UP000001307"/>
    </source>
</evidence>
<protein>
    <submittedName>
        <fullName evidence="1">Uncharacterized protein</fullName>
    </submittedName>
</protein>
<evidence type="ECO:0000313" key="1">
    <source>
        <dbReference type="EMBL" id="CBY22852.1"/>
    </source>
</evidence>
<dbReference type="AlphaFoldDB" id="E4WYT7"/>
<gene>
    <name evidence="1" type="ORF">GSOID_T00013628001</name>
</gene>
<dbReference type="Proteomes" id="UP000001307">
    <property type="component" value="Unassembled WGS sequence"/>
</dbReference>